<comment type="subunit">
    <text evidence="5">Homodimer.</text>
</comment>
<protein>
    <recommendedName>
        <fullName evidence="5">Ribosomal RNA large subunit methyltransferase H</fullName>
        <ecNumber evidence="5">2.1.1.177</ecNumber>
    </recommendedName>
    <alternativeName>
        <fullName evidence="5">23S rRNA (pseudouridine1915-N3)-methyltransferase</fullName>
    </alternativeName>
    <alternativeName>
        <fullName evidence="5">23S rRNA m3Psi1915 methyltransferase</fullName>
    </alternativeName>
    <alternativeName>
        <fullName evidence="5">rRNA (pseudouridine-N3-)-methyltransferase RlmH</fullName>
    </alternativeName>
</protein>
<dbReference type="InterPro" id="IPR029026">
    <property type="entry name" value="tRNA_m1G_MTases_N"/>
</dbReference>
<dbReference type="HAMAP" id="MF_00658">
    <property type="entry name" value="23SrRNA_methyltr_H"/>
    <property type="match status" value="1"/>
</dbReference>
<keyword evidence="2 5" id="KW-0808">Transferase</keyword>
<dbReference type="EMBL" id="VAUV01000024">
    <property type="protein sequence ID" value="TLD68484.1"/>
    <property type="molecule type" value="Genomic_DNA"/>
</dbReference>
<comment type="similarity">
    <text evidence="4 5">Belongs to the RNA methyltransferase RlmH family.</text>
</comment>
<feature type="binding site" evidence="5">
    <location>
        <position position="62"/>
    </location>
    <ligand>
        <name>S-adenosyl-L-methionine</name>
        <dbReference type="ChEBI" id="CHEBI:59789"/>
    </ligand>
</feature>
<evidence type="ECO:0000256" key="2">
    <source>
        <dbReference type="ARBA" id="ARBA00022679"/>
    </source>
</evidence>
<gene>
    <name evidence="5" type="primary">rlmH</name>
    <name evidence="6" type="ORF">FEM03_22535</name>
</gene>
<keyword evidence="5" id="KW-0698">rRNA processing</keyword>
<evidence type="ECO:0000256" key="1">
    <source>
        <dbReference type="ARBA" id="ARBA00022603"/>
    </source>
</evidence>
<evidence type="ECO:0000256" key="5">
    <source>
        <dbReference type="HAMAP-Rule" id="MF_00658"/>
    </source>
</evidence>
<sequence>MKWQVITVGKPALTWAKAGLEDYARRLTRMAQVEMVVLKEGTPAQVAQRALEASKGSWRVVLDERGRDLTSVELSGWVQKQENASLKRVSVLIGGADGHDESLRSEADECWRLSKMTLQHEMALVLFYEQLYRAYGMLRGDPYHRA</sequence>
<comment type="catalytic activity">
    <reaction evidence="5">
        <text>pseudouridine(1915) in 23S rRNA + S-adenosyl-L-methionine = N(3)-methylpseudouridine(1915) in 23S rRNA + S-adenosyl-L-homocysteine + H(+)</text>
        <dbReference type="Rhea" id="RHEA:42752"/>
        <dbReference type="Rhea" id="RHEA-COMP:10221"/>
        <dbReference type="Rhea" id="RHEA-COMP:10222"/>
        <dbReference type="ChEBI" id="CHEBI:15378"/>
        <dbReference type="ChEBI" id="CHEBI:57856"/>
        <dbReference type="ChEBI" id="CHEBI:59789"/>
        <dbReference type="ChEBI" id="CHEBI:65314"/>
        <dbReference type="ChEBI" id="CHEBI:74486"/>
        <dbReference type="EC" id="2.1.1.177"/>
    </reaction>
</comment>
<dbReference type="PANTHER" id="PTHR33603">
    <property type="entry name" value="METHYLTRANSFERASE"/>
    <property type="match status" value="1"/>
</dbReference>
<dbReference type="SUPFAM" id="SSF75217">
    <property type="entry name" value="alpha/beta knot"/>
    <property type="match status" value="1"/>
</dbReference>
<dbReference type="Gene3D" id="3.40.1280.10">
    <property type="match status" value="1"/>
</dbReference>
<keyword evidence="3 5" id="KW-0949">S-adenosyl-L-methionine</keyword>
<dbReference type="AlphaFoldDB" id="A0A5R8K807"/>
<reference evidence="6 7" key="1">
    <citation type="submission" date="2019-05" db="EMBL/GenBank/DDBJ databases">
        <title>Verrucobacter flavum gen. nov., sp. nov. a new member of the family Verrucomicrobiaceae.</title>
        <authorList>
            <person name="Szuroczki S."/>
            <person name="Abbaszade G."/>
            <person name="Szabo A."/>
            <person name="Felfoldi T."/>
            <person name="Schumann P."/>
            <person name="Boka K."/>
            <person name="Keki Z."/>
            <person name="Toumi M."/>
            <person name="Toth E."/>
        </authorList>
    </citation>
    <scope>NUCLEOTIDE SEQUENCE [LARGE SCALE GENOMIC DNA]</scope>
    <source>
        <strain evidence="6 7">MG-N-17</strain>
    </source>
</reference>
<comment type="function">
    <text evidence="5">Specifically methylates the pseudouridine at position 1915 (m3Psi1915) in 23S rRNA.</text>
</comment>
<dbReference type="GO" id="GO:0005737">
    <property type="term" value="C:cytoplasm"/>
    <property type="evidence" value="ECO:0007669"/>
    <property type="project" value="UniProtKB-SubCell"/>
</dbReference>
<dbReference type="PANTHER" id="PTHR33603:SF1">
    <property type="entry name" value="RIBOSOMAL RNA LARGE SUBUNIT METHYLTRANSFERASE H"/>
    <property type="match status" value="1"/>
</dbReference>
<dbReference type="CDD" id="cd18081">
    <property type="entry name" value="RlmH-like"/>
    <property type="match status" value="1"/>
</dbReference>
<keyword evidence="7" id="KW-1185">Reference proteome</keyword>
<evidence type="ECO:0000256" key="4">
    <source>
        <dbReference type="ARBA" id="ARBA00038303"/>
    </source>
</evidence>
<comment type="subcellular location">
    <subcellularLocation>
        <location evidence="5">Cytoplasm</location>
    </subcellularLocation>
</comment>
<proteinExistence type="inferred from homology"/>
<dbReference type="Pfam" id="PF02590">
    <property type="entry name" value="SPOUT_MTase"/>
    <property type="match status" value="1"/>
</dbReference>
<accession>A0A5R8K807</accession>
<comment type="caution">
    <text evidence="6">The sequence shown here is derived from an EMBL/GenBank/DDBJ whole genome shotgun (WGS) entry which is preliminary data.</text>
</comment>
<organism evidence="6 7">
    <name type="scientific">Phragmitibacter flavus</name>
    <dbReference type="NCBI Taxonomy" id="2576071"/>
    <lineage>
        <taxon>Bacteria</taxon>
        <taxon>Pseudomonadati</taxon>
        <taxon>Verrucomicrobiota</taxon>
        <taxon>Verrucomicrobiia</taxon>
        <taxon>Verrucomicrobiales</taxon>
        <taxon>Verrucomicrobiaceae</taxon>
        <taxon>Phragmitibacter</taxon>
    </lineage>
</organism>
<feature type="binding site" evidence="5">
    <location>
        <begin position="113"/>
        <end position="118"/>
    </location>
    <ligand>
        <name>S-adenosyl-L-methionine</name>
        <dbReference type="ChEBI" id="CHEBI:59789"/>
    </ligand>
</feature>
<dbReference type="GO" id="GO:0070038">
    <property type="term" value="F:rRNA (pseudouridine-N3-)-methyltransferase activity"/>
    <property type="evidence" value="ECO:0007669"/>
    <property type="project" value="UniProtKB-UniRule"/>
</dbReference>
<evidence type="ECO:0000313" key="7">
    <source>
        <dbReference type="Proteomes" id="UP000306196"/>
    </source>
</evidence>
<keyword evidence="5" id="KW-0963">Cytoplasm</keyword>
<dbReference type="OrthoDB" id="9806643at2"/>
<keyword evidence="1 5" id="KW-0489">Methyltransferase</keyword>
<evidence type="ECO:0000256" key="3">
    <source>
        <dbReference type="ARBA" id="ARBA00022691"/>
    </source>
</evidence>
<dbReference type="EC" id="2.1.1.177" evidence="5"/>
<feature type="binding site" evidence="5">
    <location>
        <position position="94"/>
    </location>
    <ligand>
        <name>S-adenosyl-L-methionine</name>
        <dbReference type="ChEBI" id="CHEBI:59789"/>
    </ligand>
</feature>
<dbReference type="InterPro" id="IPR003742">
    <property type="entry name" value="RlmH-like"/>
</dbReference>
<dbReference type="RefSeq" id="WP_138088576.1">
    <property type="nucleotide sequence ID" value="NZ_VAUV01000024.1"/>
</dbReference>
<dbReference type="Proteomes" id="UP000306196">
    <property type="component" value="Unassembled WGS sequence"/>
</dbReference>
<dbReference type="InterPro" id="IPR029028">
    <property type="entry name" value="Alpha/beta_knot_MTases"/>
</dbReference>
<name>A0A5R8K807_9BACT</name>
<dbReference type="PIRSF" id="PIRSF004505">
    <property type="entry name" value="MT_bac"/>
    <property type="match status" value="1"/>
</dbReference>
<evidence type="ECO:0000313" key="6">
    <source>
        <dbReference type="EMBL" id="TLD68484.1"/>
    </source>
</evidence>